<feature type="region of interest" description="Disordered" evidence="5">
    <location>
        <begin position="195"/>
        <end position="228"/>
    </location>
</feature>
<dbReference type="RefSeq" id="XP_064671086.1">
    <property type="nucleotide sequence ID" value="XM_064812619.1"/>
</dbReference>
<protein>
    <recommendedName>
        <fullName evidence="6">UBR-type domain-containing protein</fullName>
    </recommendedName>
</protein>
<dbReference type="GeneID" id="89936744"/>
<keyword evidence="3" id="KW-0862">Zinc</keyword>
<evidence type="ECO:0000256" key="3">
    <source>
        <dbReference type="ARBA" id="ARBA00022833"/>
    </source>
</evidence>
<dbReference type="InterPro" id="IPR040204">
    <property type="entry name" value="UBR7"/>
</dbReference>
<evidence type="ECO:0000256" key="4">
    <source>
        <dbReference type="PROSITE-ProRule" id="PRU00508"/>
    </source>
</evidence>
<feature type="region of interest" description="Disordered" evidence="5">
    <location>
        <begin position="283"/>
        <end position="338"/>
    </location>
</feature>
<dbReference type="Proteomes" id="UP001302812">
    <property type="component" value="Unassembled WGS sequence"/>
</dbReference>
<sequence>MFLSRFIRSQMQLEADAREALPYSIENCTKPLGPLRQSVFACLTCKPPPANPSEPYDGAGVCYACSIQCHGDHTLVEIFTKRNFTCDCGTTRYPESSPCNLRINPKTNTKGGVHSEEPDPNNKYNQNFRNRFCGCECDYDPFQQKGTMFQCLGLGTHETGGCGEDWWHPGCVVGLGPGWYEKMGWGTTKVKAEDKGIETNGTLETIAEDDEAPSRDGDAEAGEYEDDIPLPPCFPAEDAFEGFLCYKCVDAHPWIKRYANTPGFLAPVFHKLSDHVTYIFDGTTPPAANGEVKKRKAEDDDEADSQEAKRQKTETETSGTTGTPVEHGPDENKPASCKLLSLPPAPRYQFSLFFKDNFREHLCRCSSCFPLLAPHPQLLEEEETYEPPVSEDGGSENGGGSTAGSGGSLYDRGESALRNVDRVRAIEGVMAYQHLKDKLMPFFQQFAESKKAISAEDIKEYFAKLRGDDQAIKEAGEAAGREDHRKEQSGY</sequence>
<dbReference type="Pfam" id="PF02207">
    <property type="entry name" value="zf-UBR"/>
    <property type="match status" value="1"/>
</dbReference>
<gene>
    <name evidence="7" type="ORF">N656DRAFT_730024</name>
</gene>
<dbReference type="InterPro" id="IPR047506">
    <property type="entry name" value="UBR7-like_UBR-box"/>
</dbReference>
<feature type="region of interest" description="Disordered" evidence="5">
    <location>
        <begin position="382"/>
        <end position="413"/>
    </location>
</feature>
<dbReference type="GO" id="GO:0008270">
    <property type="term" value="F:zinc ion binding"/>
    <property type="evidence" value="ECO:0007669"/>
    <property type="project" value="UniProtKB-KW"/>
</dbReference>
<feature type="compositionally biased region" description="Acidic residues" evidence="5">
    <location>
        <begin position="219"/>
        <end position="228"/>
    </location>
</feature>
<dbReference type="CDD" id="cd19677">
    <property type="entry name" value="UBR-box_UBR7"/>
    <property type="match status" value="1"/>
</dbReference>
<comment type="caution">
    <text evidence="7">The sequence shown here is derived from an EMBL/GenBank/DDBJ whole genome shotgun (WGS) entry which is preliminary data.</text>
</comment>
<dbReference type="PANTHER" id="PTHR13513">
    <property type="entry name" value="E3 UBIQUITIN-PROTEIN LIGASE UBR7"/>
    <property type="match status" value="1"/>
</dbReference>
<evidence type="ECO:0000256" key="5">
    <source>
        <dbReference type="SAM" id="MobiDB-lite"/>
    </source>
</evidence>
<dbReference type="EMBL" id="MU853339">
    <property type="protein sequence ID" value="KAK4113516.1"/>
    <property type="molecule type" value="Genomic_DNA"/>
</dbReference>
<feature type="domain" description="UBR-type" evidence="6">
    <location>
        <begin position="26"/>
        <end position="104"/>
    </location>
</feature>
<evidence type="ECO:0000259" key="6">
    <source>
        <dbReference type="PROSITE" id="PS51157"/>
    </source>
</evidence>
<keyword evidence="8" id="KW-1185">Reference proteome</keyword>
<organism evidence="7 8">
    <name type="scientific">Canariomyces notabilis</name>
    <dbReference type="NCBI Taxonomy" id="2074819"/>
    <lineage>
        <taxon>Eukaryota</taxon>
        <taxon>Fungi</taxon>
        <taxon>Dikarya</taxon>
        <taxon>Ascomycota</taxon>
        <taxon>Pezizomycotina</taxon>
        <taxon>Sordariomycetes</taxon>
        <taxon>Sordariomycetidae</taxon>
        <taxon>Sordariales</taxon>
        <taxon>Chaetomiaceae</taxon>
        <taxon>Canariomyces</taxon>
    </lineage>
</organism>
<feature type="compositionally biased region" description="Basic and acidic residues" evidence="5">
    <location>
        <begin position="306"/>
        <end position="315"/>
    </location>
</feature>
<name>A0AAN6TFH4_9PEZI</name>
<evidence type="ECO:0000313" key="8">
    <source>
        <dbReference type="Proteomes" id="UP001302812"/>
    </source>
</evidence>
<keyword evidence="1" id="KW-0479">Metal-binding</keyword>
<evidence type="ECO:0000313" key="7">
    <source>
        <dbReference type="EMBL" id="KAK4113516.1"/>
    </source>
</evidence>
<dbReference type="SMART" id="SM00396">
    <property type="entry name" value="ZnF_UBR1"/>
    <property type="match status" value="1"/>
</dbReference>
<dbReference type="AlphaFoldDB" id="A0AAN6TFH4"/>
<evidence type="ECO:0000256" key="2">
    <source>
        <dbReference type="ARBA" id="ARBA00022771"/>
    </source>
</evidence>
<reference evidence="7" key="1">
    <citation type="journal article" date="2023" name="Mol. Phylogenet. Evol.">
        <title>Genome-scale phylogeny and comparative genomics of the fungal order Sordariales.</title>
        <authorList>
            <person name="Hensen N."/>
            <person name="Bonometti L."/>
            <person name="Westerberg I."/>
            <person name="Brannstrom I.O."/>
            <person name="Guillou S."/>
            <person name="Cros-Aarteil S."/>
            <person name="Calhoun S."/>
            <person name="Haridas S."/>
            <person name="Kuo A."/>
            <person name="Mondo S."/>
            <person name="Pangilinan J."/>
            <person name="Riley R."/>
            <person name="LaButti K."/>
            <person name="Andreopoulos B."/>
            <person name="Lipzen A."/>
            <person name="Chen C."/>
            <person name="Yan M."/>
            <person name="Daum C."/>
            <person name="Ng V."/>
            <person name="Clum A."/>
            <person name="Steindorff A."/>
            <person name="Ohm R.A."/>
            <person name="Martin F."/>
            <person name="Silar P."/>
            <person name="Natvig D.O."/>
            <person name="Lalanne C."/>
            <person name="Gautier V."/>
            <person name="Ament-Velasquez S.L."/>
            <person name="Kruys A."/>
            <person name="Hutchinson M.I."/>
            <person name="Powell A.J."/>
            <person name="Barry K."/>
            <person name="Miller A.N."/>
            <person name="Grigoriev I.V."/>
            <person name="Debuchy R."/>
            <person name="Gladieux P."/>
            <person name="Hiltunen Thoren M."/>
            <person name="Johannesson H."/>
        </authorList>
    </citation>
    <scope>NUCLEOTIDE SEQUENCE</scope>
    <source>
        <strain evidence="7">CBS 508.74</strain>
    </source>
</reference>
<dbReference type="GO" id="GO:0005737">
    <property type="term" value="C:cytoplasm"/>
    <property type="evidence" value="ECO:0007669"/>
    <property type="project" value="TreeGrafter"/>
</dbReference>
<dbReference type="InterPro" id="IPR003126">
    <property type="entry name" value="Znf_UBR"/>
</dbReference>
<feature type="compositionally biased region" description="Gly residues" evidence="5">
    <location>
        <begin position="395"/>
        <end position="407"/>
    </location>
</feature>
<evidence type="ECO:0000256" key="1">
    <source>
        <dbReference type="ARBA" id="ARBA00022723"/>
    </source>
</evidence>
<proteinExistence type="predicted"/>
<dbReference type="GO" id="GO:0061630">
    <property type="term" value="F:ubiquitin protein ligase activity"/>
    <property type="evidence" value="ECO:0007669"/>
    <property type="project" value="InterPro"/>
</dbReference>
<dbReference type="PROSITE" id="PS51157">
    <property type="entry name" value="ZF_UBR"/>
    <property type="match status" value="1"/>
</dbReference>
<keyword evidence="2" id="KW-0863">Zinc-finger</keyword>
<feature type="zinc finger region" description="UBR-type" evidence="4">
    <location>
        <begin position="26"/>
        <end position="104"/>
    </location>
</feature>
<dbReference type="PANTHER" id="PTHR13513:SF9">
    <property type="entry name" value="E3 UBIQUITIN-PROTEIN LIGASE UBR7-RELATED"/>
    <property type="match status" value="1"/>
</dbReference>
<accession>A0AAN6TFH4</accession>
<reference evidence="7" key="2">
    <citation type="submission" date="2023-05" db="EMBL/GenBank/DDBJ databases">
        <authorList>
            <consortium name="Lawrence Berkeley National Laboratory"/>
            <person name="Steindorff A."/>
            <person name="Hensen N."/>
            <person name="Bonometti L."/>
            <person name="Westerberg I."/>
            <person name="Brannstrom I.O."/>
            <person name="Guillou S."/>
            <person name="Cros-Aarteil S."/>
            <person name="Calhoun S."/>
            <person name="Haridas S."/>
            <person name="Kuo A."/>
            <person name="Mondo S."/>
            <person name="Pangilinan J."/>
            <person name="Riley R."/>
            <person name="Labutti K."/>
            <person name="Andreopoulos B."/>
            <person name="Lipzen A."/>
            <person name="Chen C."/>
            <person name="Yanf M."/>
            <person name="Daum C."/>
            <person name="Ng V."/>
            <person name="Clum A."/>
            <person name="Ohm R."/>
            <person name="Martin F."/>
            <person name="Silar P."/>
            <person name="Natvig D."/>
            <person name="Lalanne C."/>
            <person name="Gautier V."/>
            <person name="Ament-Velasquez S.L."/>
            <person name="Kruys A."/>
            <person name="Hutchinson M.I."/>
            <person name="Powell A.J."/>
            <person name="Barry K."/>
            <person name="Miller A.N."/>
            <person name="Grigoriev I.V."/>
            <person name="Debuchy R."/>
            <person name="Gladieux P."/>
            <person name="Thoren M.H."/>
            <person name="Johannesson H."/>
        </authorList>
    </citation>
    <scope>NUCLEOTIDE SEQUENCE</scope>
    <source>
        <strain evidence="7">CBS 508.74</strain>
    </source>
</reference>